<dbReference type="InterPro" id="IPR041086">
    <property type="entry name" value="YBD"/>
</dbReference>
<keyword evidence="3" id="KW-1185">Reference proteome</keyword>
<dbReference type="InParanoid" id="A0A163J7E8"/>
<dbReference type="EMBL" id="LT552199">
    <property type="protein sequence ID" value="SAL98545.1"/>
    <property type="molecule type" value="Genomic_DNA"/>
</dbReference>
<proteinExistence type="predicted"/>
<organism evidence="2">
    <name type="scientific">Absidia glauca</name>
    <name type="common">Pin mould</name>
    <dbReference type="NCBI Taxonomy" id="4829"/>
    <lineage>
        <taxon>Eukaryota</taxon>
        <taxon>Fungi</taxon>
        <taxon>Fungi incertae sedis</taxon>
        <taxon>Mucoromycota</taxon>
        <taxon>Mucoromycotina</taxon>
        <taxon>Mucoromycetes</taxon>
        <taxon>Mucorales</taxon>
        <taxon>Cunninghamellaceae</taxon>
        <taxon>Absidia</taxon>
    </lineage>
</organism>
<sequence length="437" mass="49111">MRLLTDASQENDIAMDPLLNHMNNNSLMYYYSPLSYPQYQRSASTMSTEREQVTASTSSALTLPSASSDWMLLYDNPVPSSLPSPCYAHFQAQQPTTNHISPITNVIGIPADLSSLSSNYYCDSYTDGTMHNPQLTNQNSSSYCNDNIQMQQSKESIRCAHQASATPPHFHLWPSYTSLYLDYSPPVSHQSADKDTSQINSTSHESGADICSHVISQGRCEEPQLLPFKDPCTLQLKCPWQDFHHLLTRLPSSCPFLYNQLSLDIQLNTILDYSMFQNKCLYQSYEHRALECITSVYSFGARVLETKETQLPQTQDVTPTLHTQAKTSTGEKQTTPEKHYTYSFSFINPFFDAFLKGIRSLSSWDEINVAINNLCVIQVFEDYNTKEPLLAVLFDFRRAVTPQHATTGSMSLAVLAQIQHLSTSPTSSSCAKTEQCP</sequence>
<name>A0A163J7E8_ABSGL</name>
<evidence type="ECO:0000313" key="3">
    <source>
        <dbReference type="Proteomes" id="UP000078561"/>
    </source>
</evidence>
<evidence type="ECO:0000313" key="2">
    <source>
        <dbReference type="EMBL" id="SAL98545.1"/>
    </source>
</evidence>
<evidence type="ECO:0000259" key="1">
    <source>
        <dbReference type="Pfam" id="PF17725"/>
    </source>
</evidence>
<protein>
    <recommendedName>
        <fullName evidence="1">YAP binding domain-containing protein</fullName>
    </recommendedName>
</protein>
<feature type="domain" description="YAP binding" evidence="1">
    <location>
        <begin position="273"/>
        <end position="403"/>
    </location>
</feature>
<dbReference type="STRING" id="4829.A0A163J7E8"/>
<reference evidence="2" key="1">
    <citation type="submission" date="2016-04" db="EMBL/GenBank/DDBJ databases">
        <authorList>
            <person name="Evans L.H."/>
            <person name="Alamgir A."/>
            <person name="Owens N."/>
            <person name="Weber N.D."/>
            <person name="Virtaneva K."/>
            <person name="Barbian K."/>
            <person name="Babar A."/>
            <person name="Rosenke K."/>
        </authorList>
    </citation>
    <scope>NUCLEOTIDE SEQUENCE [LARGE SCALE GENOMIC DNA]</scope>
    <source>
        <strain evidence="2">CBS 101.48</strain>
    </source>
</reference>
<gene>
    <name evidence="2" type="primary">ABSGL_04094.1 scaffold 5027</name>
</gene>
<dbReference type="Pfam" id="PF17725">
    <property type="entry name" value="YBD"/>
    <property type="match status" value="1"/>
</dbReference>
<dbReference type="OrthoDB" id="10006572at2759"/>
<dbReference type="Proteomes" id="UP000078561">
    <property type="component" value="Unassembled WGS sequence"/>
</dbReference>
<dbReference type="Gene3D" id="2.70.50.80">
    <property type="match status" value="1"/>
</dbReference>
<dbReference type="AlphaFoldDB" id="A0A163J7E8"/>
<accession>A0A163J7E8</accession>